<protein>
    <submittedName>
        <fullName evidence="14">Helicase ATP-binding domain-containing protein</fullName>
    </submittedName>
</protein>
<dbReference type="Gene3D" id="3.40.50.10810">
    <property type="entry name" value="Tandem AAA-ATPase domain"/>
    <property type="match status" value="2"/>
</dbReference>
<feature type="compositionally biased region" description="Basic and acidic residues" evidence="10">
    <location>
        <begin position="301"/>
        <end position="311"/>
    </location>
</feature>
<feature type="compositionally biased region" description="Basic and acidic residues" evidence="10">
    <location>
        <begin position="445"/>
        <end position="464"/>
    </location>
</feature>
<keyword evidence="8" id="KW-0539">Nucleus</keyword>
<dbReference type="InterPro" id="IPR014001">
    <property type="entry name" value="Helicase_ATP-bd"/>
</dbReference>
<keyword evidence="13" id="KW-1185">Reference proteome</keyword>
<dbReference type="PANTHER" id="PTHR45685:SF1">
    <property type="entry name" value="HELICASE SRCAP"/>
    <property type="match status" value="1"/>
</dbReference>
<feature type="region of interest" description="Disordered" evidence="10">
    <location>
        <begin position="1784"/>
        <end position="1812"/>
    </location>
</feature>
<dbReference type="GO" id="GO:0003677">
    <property type="term" value="F:DNA binding"/>
    <property type="evidence" value="ECO:0007669"/>
    <property type="project" value="UniProtKB-KW"/>
</dbReference>
<keyword evidence="3" id="KW-0378">Hydrolase</keyword>
<keyword evidence="9" id="KW-0175">Coiled coil</keyword>
<dbReference type="FunFam" id="3.40.50.10810:FF:000005">
    <property type="entry name" value="Photoperiod-independent early flowering 1"/>
    <property type="match status" value="1"/>
</dbReference>
<dbReference type="GO" id="GO:0016887">
    <property type="term" value="F:ATP hydrolysis activity"/>
    <property type="evidence" value="ECO:0007669"/>
    <property type="project" value="TreeGrafter"/>
</dbReference>
<evidence type="ECO:0000256" key="4">
    <source>
        <dbReference type="ARBA" id="ARBA00022806"/>
    </source>
</evidence>
<dbReference type="InterPro" id="IPR014012">
    <property type="entry name" value="HSA_dom"/>
</dbReference>
<dbReference type="Gene3D" id="3.40.50.300">
    <property type="entry name" value="P-loop containing nucleotide triphosphate hydrolases"/>
    <property type="match status" value="1"/>
</dbReference>
<dbReference type="Pfam" id="PF07529">
    <property type="entry name" value="HSA"/>
    <property type="match status" value="1"/>
</dbReference>
<feature type="compositionally biased region" description="Polar residues" evidence="10">
    <location>
        <begin position="1532"/>
        <end position="1553"/>
    </location>
</feature>
<keyword evidence="6" id="KW-0156">Chromatin regulator</keyword>
<evidence type="ECO:0000256" key="9">
    <source>
        <dbReference type="SAM" id="Coils"/>
    </source>
</evidence>
<evidence type="ECO:0000256" key="7">
    <source>
        <dbReference type="ARBA" id="ARBA00023125"/>
    </source>
</evidence>
<dbReference type="WBParaSite" id="Hba_19805">
    <property type="protein sequence ID" value="Hba_19805"/>
    <property type="gene ID" value="Hba_19805"/>
</dbReference>
<feature type="region of interest" description="Disordered" evidence="10">
    <location>
        <begin position="1513"/>
        <end position="1585"/>
    </location>
</feature>
<evidence type="ECO:0000256" key="6">
    <source>
        <dbReference type="ARBA" id="ARBA00022853"/>
    </source>
</evidence>
<feature type="domain" description="HSA" evidence="12">
    <location>
        <begin position="152"/>
        <end position="225"/>
    </location>
</feature>
<dbReference type="Proteomes" id="UP000095283">
    <property type="component" value="Unplaced"/>
</dbReference>
<feature type="compositionally biased region" description="Basic residues" evidence="10">
    <location>
        <begin position="1464"/>
        <end position="1480"/>
    </location>
</feature>
<dbReference type="InterPro" id="IPR038718">
    <property type="entry name" value="SNF2-like_sf"/>
</dbReference>
<dbReference type="SMART" id="SM00573">
    <property type="entry name" value="HSA"/>
    <property type="match status" value="1"/>
</dbReference>
<name>A0A1I7XQP6_HETBA</name>
<feature type="domain" description="Helicase ATP-binding" evidence="11">
    <location>
        <begin position="531"/>
        <end position="700"/>
    </location>
</feature>
<evidence type="ECO:0000259" key="11">
    <source>
        <dbReference type="PROSITE" id="PS51192"/>
    </source>
</evidence>
<feature type="coiled-coil region" evidence="9">
    <location>
        <begin position="1326"/>
        <end position="1353"/>
    </location>
</feature>
<evidence type="ECO:0000313" key="13">
    <source>
        <dbReference type="Proteomes" id="UP000095283"/>
    </source>
</evidence>
<evidence type="ECO:0000256" key="8">
    <source>
        <dbReference type="ARBA" id="ARBA00023242"/>
    </source>
</evidence>
<feature type="compositionally biased region" description="Basic residues" evidence="10">
    <location>
        <begin position="1519"/>
        <end position="1529"/>
    </location>
</feature>
<dbReference type="PROSITE" id="PS51192">
    <property type="entry name" value="HELICASE_ATP_BIND_1"/>
    <property type="match status" value="1"/>
</dbReference>
<keyword evidence="7" id="KW-0238">DNA-binding</keyword>
<dbReference type="InterPro" id="IPR027417">
    <property type="entry name" value="P-loop_NTPase"/>
</dbReference>
<keyword evidence="5" id="KW-0067">ATP-binding</keyword>
<sequence length="1812" mass="203597">MKGKSEVEDMKVELMARLLSQIRANRDRRTTGMILEDLLKIPKYATNLLLPQILSKSARCKLLDINIFIKNISLYYIFLAPPLSPQKQLKPIEVKVEDSVASGSTDNQESSLSLLSVNTGETNVEKAAKQEAQVMARIAELRRSGLWTTSRLPLCVEPPRNKTHWDFVLEEMKWMSTDFKMERNFKRNMARKIAVAICRQNREQEMEIERAEMRIIKDGKRICASIAKMVRDFWQNVDKVVDYRAQVTLYIYTCLEILESKKRKALDQHLAFIVGEADKLSSMVQEGLQQEKTSKTPSVASKEDLIDKNDNDFNGSDSESDDERTIAREELAMQGEDVRGEVNALAKEADQDIDDLLASLPPEYLASLSMHIPPDLSSTTGSASVGSVVESDSEAESDENINDSEKLDNDYEDLGPSSCKRSRIEGSGSEEEKSKSSTEVDESSQDTRSEHIDLKEGNGDGRGMLEHVDYAKLNSENSDERQQELANIAEEALKFQPKGFTLETTQVKTEVPFLIRGKLREYQMVGLDWLVTLYEKNLNGILADEMGLGKTIQTISLLAHLACTESIWGPHLIVVPTSVILNWEMELKKWCPAFKILTYFGSQKDRIEKRKGWSKPNAFHVCITSYKTITTDIRSFKMKAWQYLILDEAQNIKNWKSQRWQDWFSNPLTGMMEGNVEFSAPLVQRLHKVLRPFILRRLKSEVEKQLPEKTEHIVKCQLSKRQRYLYDDFMSQRSTRDNLKSGNMMSVLNIVMQLRKCCNHPNLFEPRPVLSPFVLPPMRAVFPAILFDLVGKNARLDEENHTNDVPACLDLRDRLTGWTTNAKNRKPLIEELEHQEDPIPPPFVPGFRFQRPAMDAQETFSPGPSSAAINSVVDVSAAELQRAGFGQNEMFLVVGEGDDLESLLSNSAGINLILNTARSKNVISLYMYIYCNYLGAPVPMRVRVDGGKVVLDSGDTQQQAGRARLCQVSFSFSYFLDKCKQVSKLLITCYVYEIYFTALQVVTGMNGEKTLRDVVGHYRDSDLPPIIADGNAPVPVTHVATPAPYSAAAVPGMATAVTKPPSLCTTTVVSPMTPLTVSTASTGFHHVQQNGGARESIVNYNYQFSPPLKRRRTSVAPLISGEFMDCVPTDVCEKMDEARRHRLECAVRRFGCIHQPLISWELINVLWRETRKVTRRSDEGWAWDGWNAEQEELREALNVWTERMVKKFVLHVDSAQSDAPLVFASSAGRPAYALLADKRRMESARYILENSHPLTDSMLLSNKLQFPELRLIELDGATSIEQRQVWFFNHCLVIYSYSHMVSLRDLFDGEVNVDDVTVPVDAPKDQKELEKAMASLEDEQDVAAAKMARAEARADRAEFDEGRAIQISQFNGDDSPDEKYMELISQLKPIERYAINFLEAEYKPEFEEEVKEAQALIAQKKEDWVRAHEKAMNEENGIEDDFYGAGNLLDEVRSRRGRPPAAAHRNRHAPTRHSARKIPKRISSPLKTSSGRRIVAPSSNFLSSSLCIKSATHLTSHSVSRKTAGRGRPRLSNVSGSSITKDAQVPNVDSISFSLIPKRGRGRPRKIRPEEDPPKADISKESKPSTIIIQESNTNKLTLPVPVQTPSPVPRLARVLLAPPVDISAPSTQLSPRPIQRPSIPVRTINQPVSRPLNSPQPIPRASPISSSSSGTTLRLPVRVVHPNSSPGPSIIRSSQVRQLVSPNTSPICSSPSTTAVPRTVYIRRASGGSGNPTPHTLSVSQQPRRFVVINRPGNSPNSSGVFRPPPLPVRVMNPEEARRLLAQRPGLGEYERPRLQFRKRALDEEGATDER</sequence>
<comment type="subcellular location">
    <subcellularLocation>
        <location evidence="1">Nucleus</location>
    </subcellularLocation>
</comment>
<dbReference type="SUPFAM" id="SSF52540">
    <property type="entry name" value="P-loop containing nucleoside triphosphate hydrolases"/>
    <property type="match status" value="2"/>
</dbReference>
<feature type="region of interest" description="Disordered" evidence="10">
    <location>
        <begin position="377"/>
        <end position="464"/>
    </location>
</feature>
<dbReference type="InterPro" id="IPR050520">
    <property type="entry name" value="INO80/SWR1_helicase"/>
</dbReference>
<evidence type="ECO:0000256" key="2">
    <source>
        <dbReference type="ARBA" id="ARBA00022741"/>
    </source>
</evidence>
<evidence type="ECO:0000256" key="5">
    <source>
        <dbReference type="ARBA" id="ARBA00022840"/>
    </source>
</evidence>
<evidence type="ECO:0000256" key="10">
    <source>
        <dbReference type="SAM" id="MobiDB-lite"/>
    </source>
</evidence>
<feature type="compositionally biased region" description="Low complexity" evidence="10">
    <location>
        <begin position="377"/>
        <end position="390"/>
    </location>
</feature>
<dbReference type="PROSITE" id="PS51204">
    <property type="entry name" value="HSA"/>
    <property type="match status" value="1"/>
</dbReference>
<evidence type="ECO:0000256" key="1">
    <source>
        <dbReference type="ARBA" id="ARBA00004123"/>
    </source>
</evidence>
<keyword evidence="4" id="KW-0347">Helicase</keyword>
<dbReference type="GO" id="GO:0004386">
    <property type="term" value="F:helicase activity"/>
    <property type="evidence" value="ECO:0007669"/>
    <property type="project" value="UniProtKB-KW"/>
</dbReference>
<dbReference type="GO" id="GO:0006338">
    <property type="term" value="P:chromatin remodeling"/>
    <property type="evidence" value="ECO:0007669"/>
    <property type="project" value="TreeGrafter"/>
</dbReference>
<dbReference type="GO" id="GO:0005524">
    <property type="term" value="F:ATP binding"/>
    <property type="evidence" value="ECO:0007669"/>
    <property type="project" value="UniProtKB-KW"/>
</dbReference>
<organism evidence="13 14">
    <name type="scientific">Heterorhabditis bacteriophora</name>
    <name type="common">Entomopathogenic nematode worm</name>
    <dbReference type="NCBI Taxonomy" id="37862"/>
    <lineage>
        <taxon>Eukaryota</taxon>
        <taxon>Metazoa</taxon>
        <taxon>Ecdysozoa</taxon>
        <taxon>Nematoda</taxon>
        <taxon>Chromadorea</taxon>
        <taxon>Rhabditida</taxon>
        <taxon>Rhabditina</taxon>
        <taxon>Rhabditomorpha</taxon>
        <taxon>Strongyloidea</taxon>
        <taxon>Heterorhabditidae</taxon>
        <taxon>Heterorhabditis</taxon>
    </lineage>
</organism>
<feature type="compositionally biased region" description="Polar residues" evidence="10">
    <location>
        <begin position="288"/>
        <end position="299"/>
    </location>
</feature>
<dbReference type="GO" id="GO:0042393">
    <property type="term" value="F:histone binding"/>
    <property type="evidence" value="ECO:0007669"/>
    <property type="project" value="TreeGrafter"/>
</dbReference>
<feature type="region of interest" description="Disordered" evidence="10">
    <location>
        <begin position="1646"/>
        <end position="1673"/>
    </location>
</feature>
<feature type="region of interest" description="Disordered" evidence="10">
    <location>
        <begin position="288"/>
        <end position="324"/>
    </location>
</feature>
<dbReference type="GO" id="GO:0000812">
    <property type="term" value="C:Swr1 complex"/>
    <property type="evidence" value="ECO:0007669"/>
    <property type="project" value="TreeGrafter"/>
</dbReference>
<evidence type="ECO:0000313" key="14">
    <source>
        <dbReference type="WBParaSite" id="Hba_19805"/>
    </source>
</evidence>
<reference evidence="14" key="1">
    <citation type="submission" date="2016-11" db="UniProtKB">
        <authorList>
            <consortium name="WormBaseParasite"/>
        </authorList>
    </citation>
    <scope>IDENTIFICATION</scope>
</reference>
<accession>A0A1I7XQP6</accession>
<dbReference type="InterPro" id="IPR000330">
    <property type="entry name" value="SNF2_N"/>
</dbReference>
<feature type="compositionally biased region" description="Basic and acidic residues" evidence="10">
    <location>
        <begin position="1790"/>
        <end position="1812"/>
    </location>
</feature>
<dbReference type="Pfam" id="PF00176">
    <property type="entry name" value="SNF2-rel_dom"/>
    <property type="match status" value="1"/>
</dbReference>
<dbReference type="SMART" id="SM00487">
    <property type="entry name" value="DEXDc"/>
    <property type="match status" value="1"/>
</dbReference>
<evidence type="ECO:0000259" key="12">
    <source>
        <dbReference type="PROSITE" id="PS51204"/>
    </source>
</evidence>
<proteinExistence type="predicted"/>
<evidence type="ECO:0000256" key="3">
    <source>
        <dbReference type="ARBA" id="ARBA00022801"/>
    </source>
</evidence>
<dbReference type="PANTHER" id="PTHR45685">
    <property type="entry name" value="HELICASE SRCAP-RELATED"/>
    <property type="match status" value="1"/>
</dbReference>
<feature type="compositionally biased region" description="Basic and acidic residues" evidence="10">
    <location>
        <begin position="1567"/>
        <end position="1583"/>
    </location>
</feature>
<keyword evidence="2" id="KW-0547">Nucleotide-binding</keyword>
<feature type="compositionally biased region" description="Acidic residues" evidence="10">
    <location>
        <begin position="391"/>
        <end position="402"/>
    </location>
</feature>
<feature type="region of interest" description="Disordered" evidence="10">
    <location>
        <begin position="1457"/>
        <end position="1491"/>
    </location>
</feature>